<sequence>MSAVALPAPPPAPPADPFAHLPPVAPLRWTREEYYRLAEAGYFAGKRVMLIDGEIIAMTPQNEPHSTGIIVSAVALHAAFGDEMTYRQQMPLNLGQASDPEPDIAVEAGPPRSQPRRHPTTALLVVEVADSSLAYDTGDKASLYAAGGIADYWVVDLVHNRLIVFRDPKPDAAARFGHGYTSIRYLGRADTVVPLAAPNSAVAVADLLP</sequence>
<organism evidence="3 4">
    <name type="scientific">Urbifossiella limnaea</name>
    <dbReference type="NCBI Taxonomy" id="2528023"/>
    <lineage>
        <taxon>Bacteria</taxon>
        <taxon>Pseudomonadati</taxon>
        <taxon>Planctomycetota</taxon>
        <taxon>Planctomycetia</taxon>
        <taxon>Gemmatales</taxon>
        <taxon>Gemmataceae</taxon>
        <taxon>Urbifossiella</taxon>
    </lineage>
</organism>
<reference evidence="3 4" key="1">
    <citation type="submission" date="2019-02" db="EMBL/GenBank/DDBJ databases">
        <title>Deep-cultivation of Planctomycetes and their phenomic and genomic characterization uncovers novel biology.</title>
        <authorList>
            <person name="Wiegand S."/>
            <person name="Jogler M."/>
            <person name="Boedeker C."/>
            <person name="Pinto D."/>
            <person name="Vollmers J."/>
            <person name="Rivas-Marin E."/>
            <person name="Kohn T."/>
            <person name="Peeters S.H."/>
            <person name="Heuer A."/>
            <person name="Rast P."/>
            <person name="Oberbeckmann S."/>
            <person name="Bunk B."/>
            <person name="Jeske O."/>
            <person name="Meyerdierks A."/>
            <person name="Storesund J.E."/>
            <person name="Kallscheuer N."/>
            <person name="Luecker S."/>
            <person name="Lage O.M."/>
            <person name="Pohl T."/>
            <person name="Merkel B.J."/>
            <person name="Hornburger P."/>
            <person name="Mueller R.-W."/>
            <person name="Bruemmer F."/>
            <person name="Labrenz M."/>
            <person name="Spormann A.M."/>
            <person name="Op den Camp H."/>
            <person name="Overmann J."/>
            <person name="Amann R."/>
            <person name="Jetten M.S.M."/>
            <person name="Mascher T."/>
            <person name="Medema M.H."/>
            <person name="Devos D.P."/>
            <person name="Kaster A.-K."/>
            <person name="Ovreas L."/>
            <person name="Rohde M."/>
            <person name="Galperin M.Y."/>
            <person name="Jogler C."/>
        </authorList>
    </citation>
    <scope>NUCLEOTIDE SEQUENCE [LARGE SCALE GENOMIC DNA]</scope>
    <source>
        <strain evidence="3 4">ETA_A1</strain>
    </source>
</reference>
<dbReference type="RefSeq" id="WP_145244294.1">
    <property type="nucleotide sequence ID" value="NZ_CP036273.1"/>
</dbReference>
<dbReference type="KEGG" id="uli:ETAA1_61140"/>
<dbReference type="SUPFAM" id="SSF52980">
    <property type="entry name" value="Restriction endonuclease-like"/>
    <property type="match status" value="1"/>
</dbReference>
<gene>
    <name evidence="3" type="ORF">ETAA1_61140</name>
</gene>
<dbReference type="InterPro" id="IPR012296">
    <property type="entry name" value="Nuclease_put_TT1808"/>
</dbReference>
<keyword evidence="4" id="KW-1185">Reference proteome</keyword>
<name>A0A517Y2Y8_9BACT</name>
<dbReference type="CDD" id="cd06260">
    <property type="entry name" value="DUF820-like"/>
    <property type="match status" value="1"/>
</dbReference>
<evidence type="ECO:0000313" key="4">
    <source>
        <dbReference type="Proteomes" id="UP000319576"/>
    </source>
</evidence>
<dbReference type="OrthoDB" id="9789502at2"/>
<evidence type="ECO:0000259" key="2">
    <source>
        <dbReference type="Pfam" id="PF05685"/>
    </source>
</evidence>
<evidence type="ECO:0000313" key="3">
    <source>
        <dbReference type="EMBL" id="QDU24101.1"/>
    </source>
</evidence>
<dbReference type="EMBL" id="CP036273">
    <property type="protein sequence ID" value="QDU24101.1"/>
    <property type="molecule type" value="Genomic_DNA"/>
</dbReference>
<feature type="region of interest" description="Disordered" evidence="1">
    <location>
        <begin position="96"/>
        <end position="117"/>
    </location>
</feature>
<dbReference type="AlphaFoldDB" id="A0A517Y2Y8"/>
<evidence type="ECO:0000256" key="1">
    <source>
        <dbReference type="SAM" id="MobiDB-lite"/>
    </source>
</evidence>
<dbReference type="Gene3D" id="3.90.1570.10">
    <property type="entry name" value="tt1808, chain A"/>
    <property type="match status" value="1"/>
</dbReference>
<dbReference type="InterPro" id="IPR008538">
    <property type="entry name" value="Uma2"/>
</dbReference>
<feature type="domain" description="Putative restriction endonuclease" evidence="2">
    <location>
        <begin position="32"/>
        <end position="193"/>
    </location>
</feature>
<accession>A0A517Y2Y8</accession>
<dbReference type="Pfam" id="PF05685">
    <property type="entry name" value="Uma2"/>
    <property type="match status" value="1"/>
</dbReference>
<dbReference type="PANTHER" id="PTHR35400">
    <property type="entry name" value="SLR1083 PROTEIN"/>
    <property type="match status" value="1"/>
</dbReference>
<protein>
    <recommendedName>
        <fullName evidence="2">Putative restriction endonuclease domain-containing protein</fullName>
    </recommendedName>
</protein>
<dbReference type="PANTHER" id="PTHR35400:SF1">
    <property type="entry name" value="SLR1083 PROTEIN"/>
    <property type="match status" value="1"/>
</dbReference>
<proteinExistence type="predicted"/>
<dbReference type="InterPro" id="IPR011335">
    <property type="entry name" value="Restrct_endonuc-II-like"/>
</dbReference>
<dbReference type="Proteomes" id="UP000319576">
    <property type="component" value="Chromosome"/>
</dbReference>